<keyword evidence="3" id="KW-1185">Reference proteome</keyword>
<dbReference type="Proteomes" id="UP001163336">
    <property type="component" value="Chromosome"/>
</dbReference>
<evidence type="ECO:0000313" key="3">
    <source>
        <dbReference type="Proteomes" id="UP001163336"/>
    </source>
</evidence>
<evidence type="ECO:0008006" key="4">
    <source>
        <dbReference type="Google" id="ProtNLM"/>
    </source>
</evidence>
<feature type="transmembrane region" description="Helical" evidence="1">
    <location>
        <begin position="47"/>
        <end position="65"/>
    </location>
</feature>
<keyword evidence="1" id="KW-1133">Transmembrane helix</keyword>
<organism evidence="2 3">
    <name type="scientific">Massilia varians</name>
    <dbReference type="NCBI Taxonomy" id="457921"/>
    <lineage>
        <taxon>Bacteria</taxon>
        <taxon>Pseudomonadati</taxon>
        <taxon>Pseudomonadota</taxon>
        <taxon>Betaproteobacteria</taxon>
        <taxon>Burkholderiales</taxon>
        <taxon>Oxalobacteraceae</taxon>
        <taxon>Telluria group</taxon>
        <taxon>Massilia</taxon>
    </lineage>
</organism>
<gene>
    <name evidence="2" type="ORF">MasN3_39700</name>
</gene>
<accession>A0ABN6TJK5</accession>
<evidence type="ECO:0000256" key="1">
    <source>
        <dbReference type="SAM" id="Phobius"/>
    </source>
</evidence>
<name>A0ABN6TJK5_9BURK</name>
<sequence length="100" mass="10798">MESASELIKEESNRNKWAAKFFGNVAAAIVILGGIFTGQGFIGTVMLILQLMAVMFVLVLCAAVVPGARNRRRQEQASAVISVIMCLAAVPLVLFRWATT</sequence>
<reference evidence="2" key="1">
    <citation type="submission" date="2022-11" db="EMBL/GenBank/DDBJ databases">
        <title>Isolation and characterization of PLA-degrading bacterium Massilia sp. from Antarctic soil.</title>
        <authorList>
            <person name="Sato K."/>
            <person name="Gomez-Fuentes C."/>
            <person name="Ahmad S.A."/>
            <person name="Zulkharnain A."/>
        </authorList>
    </citation>
    <scope>NUCLEOTIDE SEQUENCE</scope>
    <source>
        <strain evidence="2">N-3</strain>
    </source>
</reference>
<feature type="transmembrane region" description="Helical" evidence="1">
    <location>
        <begin position="21"/>
        <end position="41"/>
    </location>
</feature>
<protein>
    <recommendedName>
        <fullName evidence="4">Transmembrane protein</fullName>
    </recommendedName>
</protein>
<feature type="transmembrane region" description="Helical" evidence="1">
    <location>
        <begin position="77"/>
        <end position="98"/>
    </location>
</feature>
<evidence type="ECO:0000313" key="2">
    <source>
        <dbReference type="EMBL" id="BDT60476.1"/>
    </source>
</evidence>
<keyword evidence="1" id="KW-0472">Membrane</keyword>
<dbReference type="EMBL" id="AP026966">
    <property type="protein sequence ID" value="BDT60476.1"/>
    <property type="molecule type" value="Genomic_DNA"/>
</dbReference>
<proteinExistence type="predicted"/>
<keyword evidence="1" id="KW-0812">Transmembrane</keyword>